<evidence type="ECO:0000313" key="1">
    <source>
        <dbReference type="EMBL" id="OAT45056.1"/>
    </source>
</evidence>
<gene>
    <name evidence="1" type="ORF">M997_3259</name>
</gene>
<dbReference type="AlphaFoldDB" id="A0AAJ3LSI5"/>
<dbReference type="Proteomes" id="UP000078250">
    <property type="component" value="Unassembled WGS sequence"/>
</dbReference>
<comment type="caution">
    <text evidence="1">The sequence shown here is derived from an EMBL/GenBank/DDBJ whole genome shotgun (WGS) entry which is preliminary data.</text>
</comment>
<name>A0AAJ3LSI5_PROHU</name>
<protein>
    <submittedName>
        <fullName evidence="1">Uncharacterized protein</fullName>
    </submittedName>
</protein>
<sequence length="44" mass="5102">MEWGIFILGEIKPTNKDPPYLFIFELPTFHFAHKSANYGVFAIT</sequence>
<reference evidence="1 2" key="1">
    <citation type="submission" date="2016-04" db="EMBL/GenBank/DDBJ databases">
        <title>ATOL: Assembling a taxonomically balanced genome-scale reconstruction of the evolutionary history of the Enterobacteriaceae.</title>
        <authorList>
            <person name="Plunkett G.III."/>
            <person name="Neeno-Eckwall E.C."/>
            <person name="Glasner J.D."/>
            <person name="Perna N.T."/>
        </authorList>
    </citation>
    <scope>NUCLEOTIDE SEQUENCE [LARGE SCALE GENOMIC DNA]</scope>
    <source>
        <strain evidence="1 2">ATCC 700826</strain>
    </source>
</reference>
<organism evidence="1 2">
    <name type="scientific">Proteus hauseri ATCC 700826</name>
    <dbReference type="NCBI Taxonomy" id="1354271"/>
    <lineage>
        <taxon>Bacteria</taxon>
        <taxon>Pseudomonadati</taxon>
        <taxon>Pseudomonadota</taxon>
        <taxon>Gammaproteobacteria</taxon>
        <taxon>Enterobacterales</taxon>
        <taxon>Morganellaceae</taxon>
        <taxon>Proteus</taxon>
    </lineage>
</organism>
<keyword evidence="2" id="KW-1185">Reference proteome</keyword>
<dbReference type="EMBL" id="LXEV01000035">
    <property type="protein sequence ID" value="OAT45056.1"/>
    <property type="molecule type" value="Genomic_DNA"/>
</dbReference>
<accession>A0AAJ3LSI5</accession>
<proteinExistence type="predicted"/>
<evidence type="ECO:0000313" key="2">
    <source>
        <dbReference type="Proteomes" id="UP000078250"/>
    </source>
</evidence>